<keyword evidence="7" id="KW-0482">Metalloprotease</keyword>
<evidence type="ECO:0000313" key="11">
    <source>
        <dbReference type="EMBL" id="KON95293.1"/>
    </source>
</evidence>
<dbReference type="EMBL" id="FNED01000006">
    <property type="protein sequence ID" value="SDI65049.1"/>
    <property type="molecule type" value="Genomic_DNA"/>
</dbReference>
<evidence type="ECO:0000256" key="4">
    <source>
        <dbReference type="ARBA" id="ARBA00022723"/>
    </source>
</evidence>
<dbReference type="InterPro" id="IPR018392">
    <property type="entry name" value="LysM"/>
</dbReference>
<dbReference type="Pfam" id="PF01476">
    <property type="entry name" value="LysM"/>
    <property type="match status" value="2"/>
</dbReference>
<feature type="active site" description="Proton donor/acceptor" evidence="8">
    <location>
        <position position="370"/>
    </location>
</feature>
<sequence>MRYVTQKGDTVAKIANRFGTSVAGILSVNPSLGRKRYLVPGQVVIVPDTVSTYETQNGDTLYCITRLFGVSLQELRLANPWLGSIAQEEMLGPGTALMIPPTCLDGIVRTNEEYTPYDLARDTAALQESYPFLQMVTIGHSVAGKPLRAIRLGNGRKEVFYSGAWHANEWITASVLMKFVEDMARAYSEKEKLQGYDIEEIWDRFSIWIVPMVNPDGVELSVLGIDYAYPYYGEVLAINNGCDNFTGWTANIRGVDLNHQWPALWEEEARTSPQAPFPRHYGGPYPLSEPEARAVYEFTKGHDFLGVLAYHSQGQVIFWGFQHMEPAGSEEIVRRMQTLSTYTPVHTADSFAGYKDWFIQEHRRPGYTIEVGVGVNPVPIEQFDSIYHQNQGILLEAPLLFERYITV</sequence>
<keyword evidence="4" id="KW-0479">Metal-binding</keyword>
<evidence type="ECO:0000259" key="10">
    <source>
        <dbReference type="PROSITE" id="PS52035"/>
    </source>
</evidence>
<dbReference type="GO" id="GO:0004181">
    <property type="term" value="F:metallocarboxypeptidase activity"/>
    <property type="evidence" value="ECO:0007669"/>
    <property type="project" value="InterPro"/>
</dbReference>
<proteinExistence type="inferred from homology"/>
<comment type="similarity">
    <text evidence="2 8">Belongs to the peptidase M14 family.</text>
</comment>
<dbReference type="InterPro" id="IPR057246">
    <property type="entry name" value="CARBOXYPEPT_ZN_1"/>
</dbReference>
<dbReference type="PROSITE" id="PS52035">
    <property type="entry name" value="PEPTIDASE_M14"/>
    <property type="match status" value="1"/>
</dbReference>
<protein>
    <submittedName>
        <fullName evidence="12">G-D-glutamyl-meso-diaminopimelate peptidase</fullName>
    </submittedName>
</protein>
<evidence type="ECO:0000313" key="14">
    <source>
        <dbReference type="Proteomes" id="UP000182836"/>
    </source>
</evidence>
<dbReference type="InterPro" id="IPR036779">
    <property type="entry name" value="LysM_dom_sf"/>
</dbReference>
<organism evidence="11 13">
    <name type="scientific">Aneurinibacillus migulanus</name>
    <name type="common">Bacillus migulanus</name>
    <dbReference type="NCBI Taxonomy" id="47500"/>
    <lineage>
        <taxon>Bacteria</taxon>
        <taxon>Bacillati</taxon>
        <taxon>Bacillota</taxon>
        <taxon>Bacilli</taxon>
        <taxon>Bacillales</taxon>
        <taxon>Paenibacillaceae</taxon>
        <taxon>Aneurinibacillus group</taxon>
        <taxon>Aneurinibacillus</taxon>
    </lineage>
</organism>
<dbReference type="PATRIC" id="fig|47500.8.peg.6075"/>
<evidence type="ECO:0000256" key="6">
    <source>
        <dbReference type="ARBA" id="ARBA00022833"/>
    </source>
</evidence>
<dbReference type="PANTHER" id="PTHR11705:SF143">
    <property type="entry name" value="SLL0236 PROTEIN"/>
    <property type="match status" value="1"/>
</dbReference>
<keyword evidence="6" id="KW-0862">Zinc</keyword>
<dbReference type="Proteomes" id="UP000037269">
    <property type="component" value="Unassembled WGS sequence"/>
</dbReference>
<dbReference type="GO" id="GO:0005615">
    <property type="term" value="C:extracellular space"/>
    <property type="evidence" value="ECO:0007669"/>
    <property type="project" value="TreeGrafter"/>
</dbReference>
<dbReference type="CDD" id="cd00118">
    <property type="entry name" value="LysM"/>
    <property type="match status" value="2"/>
</dbReference>
<feature type="domain" description="LysM" evidence="9">
    <location>
        <begin position="51"/>
        <end position="99"/>
    </location>
</feature>
<dbReference type="GO" id="GO:0008270">
    <property type="term" value="F:zinc ion binding"/>
    <property type="evidence" value="ECO:0007669"/>
    <property type="project" value="InterPro"/>
</dbReference>
<evidence type="ECO:0000256" key="5">
    <source>
        <dbReference type="ARBA" id="ARBA00022801"/>
    </source>
</evidence>
<dbReference type="RefSeq" id="WP_043065482.1">
    <property type="nucleotide sequence ID" value="NZ_BJOA01000018.1"/>
</dbReference>
<name>A0A0D1WDC9_ANEMI</name>
<comment type="cofactor">
    <cofactor evidence="1">
        <name>Zn(2+)</name>
        <dbReference type="ChEBI" id="CHEBI:29105"/>
    </cofactor>
</comment>
<evidence type="ECO:0000256" key="3">
    <source>
        <dbReference type="ARBA" id="ARBA00022670"/>
    </source>
</evidence>
<dbReference type="Gene3D" id="3.40.630.10">
    <property type="entry name" value="Zn peptidases"/>
    <property type="match status" value="1"/>
</dbReference>
<dbReference type="PROSITE" id="PS51782">
    <property type="entry name" value="LYSM"/>
    <property type="match status" value="2"/>
</dbReference>
<evidence type="ECO:0000259" key="9">
    <source>
        <dbReference type="PROSITE" id="PS51782"/>
    </source>
</evidence>
<evidence type="ECO:0000256" key="2">
    <source>
        <dbReference type="ARBA" id="ARBA00005988"/>
    </source>
</evidence>
<dbReference type="Proteomes" id="UP000182836">
    <property type="component" value="Unassembled WGS sequence"/>
</dbReference>
<evidence type="ECO:0000256" key="1">
    <source>
        <dbReference type="ARBA" id="ARBA00001947"/>
    </source>
</evidence>
<dbReference type="InterPro" id="IPR000834">
    <property type="entry name" value="Peptidase_M14"/>
</dbReference>
<evidence type="ECO:0000256" key="7">
    <source>
        <dbReference type="ARBA" id="ARBA00023049"/>
    </source>
</evidence>
<dbReference type="EMBL" id="LGUG01000004">
    <property type="protein sequence ID" value="KON95293.1"/>
    <property type="molecule type" value="Genomic_DNA"/>
</dbReference>
<keyword evidence="13" id="KW-1185">Reference proteome</keyword>
<evidence type="ECO:0000313" key="12">
    <source>
        <dbReference type="EMBL" id="SDI65049.1"/>
    </source>
</evidence>
<evidence type="ECO:0000256" key="8">
    <source>
        <dbReference type="PROSITE-ProRule" id="PRU01379"/>
    </source>
</evidence>
<dbReference type="SUPFAM" id="SSF53187">
    <property type="entry name" value="Zn-dependent exopeptidases"/>
    <property type="match status" value="1"/>
</dbReference>
<dbReference type="CDD" id="cd06229">
    <property type="entry name" value="M14_Endopeptidase_I"/>
    <property type="match status" value="1"/>
</dbReference>
<dbReference type="SMART" id="SM00257">
    <property type="entry name" value="LysM"/>
    <property type="match status" value="2"/>
</dbReference>
<feature type="domain" description="Peptidase M14" evidence="10">
    <location>
        <begin position="112"/>
        <end position="398"/>
    </location>
</feature>
<dbReference type="OrthoDB" id="9802862at2"/>
<dbReference type="PROSITE" id="PS00132">
    <property type="entry name" value="CARBOXYPEPT_ZN_1"/>
    <property type="match status" value="1"/>
</dbReference>
<dbReference type="STRING" id="47500.AF333_07165"/>
<keyword evidence="5" id="KW-0378">Hydrolase</keyword>
<dbReference type="SUPFAM" id="SSF54106">
    <property type="entry name" value="LysM domain"/>
    <property type="match status" value="2"/>
</dbReference>
<dbReference type="GO" id="GO:0006508">
    <property type="term" value="P:proteolysis"/>
    <property type="evidence" value="ECO:0007669"/>
    <property type="project" value="UniProtKB-KW"/>
</dbReference>
<evidence type="ECO:0000313" key="13">
    <source>
        <dbReference type="Proteomes" id="UP000037269"/>
    </source>
</evidence>
<reference evidence="12 14" key="2">
    <citation type="submission" date="2016-10" db="EMBL/GenBank/DDBJ databases">
        <authorList>
            <person name="de Groot N.N."/>
        </authorList>
    </citation>
    <scope>NUCLEOTIDE SEQUENCE [LARGE SCALE GENOMIC DNA]</scope>
    <source>
        <strain evidence="12 14">DSM 2895</strain>
    </source>
</reference>
<dbReference type="Gene3D" id="3.10.350.10">
    <property type="entry name" value="LysM domain"/>
    <property type="match status" value="2"/>
</dbReference>
<dbReference type="PANTHER" id="PTHR11705">
    <property type="entry name" value="PROTEASE FAMILY M14 CARBOXYPEPTIDASE A,B"/>
    <property type="match status" value="1"/>
</dbReference>
<dbReference type="PRINTS" id="PR00765">
    <property type="entry name" value="CRBOXYPTASEA"/>
</dbReference>
<dbReference type="GeneID" id="42304977"/>
<keyword evidence="3" id="KW-0645">Protease</keyword>
<feature type="domain" description="LysM" evidence="9">
    <location>
        <begin position="1"/>
        <end position="46"/>
    </location>
</feature>
<accession>A0A0D1WDC9</accession>
<gene>
    <name evidence="11" type="ORF">AF333_07165</name>
    <name evidence="12" type="ORF">SAMN04487909_10640</name>
</gene>
<dbReference type="AlphaFoldDB" id="A0A0D1WDC9"/>
<dbReference type="InterPro" id="IPR034274">
    <property type="entry name" value="ENP1_M14_CPD"/>
</dbReference>
<dbReference type="Pfam" id="PF00246">
    <property type="entry name" value="Peptidase_M14"/>
    <property type="match status" value="1"/>
</dbReference>
<dbReference type="SMART" id="SM00631">
    <property type="entry name" value="Zn_pept"/>
    <property type="match status" value="1"/>
</dbReference>
<reference evidence="11 13" key="1">
    <citation type="submission" date="2015-07" db="EMBL/GenBank/DDBJ databases">
        <title>Fjat-14205 dsm 2895.</title>
        <authorList>
            <person name="Liu B."/>
            <person name="Wang J."/>
            <person name="Zhu Y."/>
            <person name="Liu G."/>
            <person name="Chen Q."/>
            <person name="Chen Z."/>
            <person name="Lan J."/>
            <person name="Che J."/>
            <person name="Ge C."/>
            <person name="Shi H."/>
            <person name="Pan Z."/>
            <person name="Liu X."/>
        </authorList>
    </citation>
    <scope>NUCLEOTIDE SEQUENCE [LARGE SCALE GENOMIC DNA]</scope>
    <source>
        <strain evidence="11 13">DSM 2895</strain>
    </source>
</reference>